<dbReference type="InterPro" id="IPR003594">
    <property type="entry name" value="HATPase_dom"/>
</dbReference>
<feature type="domain" description="Signal transduction histidine kinase subgroup 3 dimerisation and phosphoacceptor" evidence="12">
    <location>
        <begin position="174"/>
        <end position="241"/>
    </location>
</feature>
<dbReference type="RefSeq" id="WP_179714768.1">
    <property type="nucleotide sequence ID" value="NZ_JACBZT010000001.1"/>
</dbReference>
<organism evidence="13 14">
    <name type="scientific">Petropleomorpha daqingensis</name>
    <dbReference type="NCBI Taxonomy" id="2026353"/>
    <lineage>
        <taxon>Bacteria</taxon>
        <taxon>Bacillati</taxon>
        <taxon>Actinomycetota</taxon>
        <taxon>Actinomycetes</taxon>
        <taxon>Geodermatophilales</taxon>
        <taxon>Geodermatophilaceae</taxon>
        <taxon>Petropleomorpha</taxon>
    </lineage>
</organism>
<evidence type="ECO:0000259" key="12">
    <source>
        <dbReference type="Pfam" id="PF07730"/>
    </source>
</evidence>
<keyword evidence="10" id="KW-0812">Transmembrane</keyword>
<evidence type="ECO:0000256" key="9">
    <source>
        <dbReference type="SAM" id="Coils"/>
    </source>
</evidence>
<dbReference type="Pfam" id="PF07730">
    <property type="entry name" value="HisKA_3"/>
    <property type="match status" value="1"/>
</dbReference>
<comment type="caution">
    <text evidence="13">The sequence shown here is derived from an EMBL/GenBank/DDBJ whole genome shotgun (WGS) entry which is preliminary data.</text>
</comment>
<evidence type="ECO:0000256" key="3">
    <source>
        <dbReference type="ARBA" id="ARBA00022553"/>
    </source>
</evidence>
<dbReference type="EC" id="2.7.13.3" evidence="2"/>
<evidence type="ECO:0000256" key="7">
    <source>
        <dbReference type="ARBA" id="ARBA00022840"/>
    </source>
</evidence>
<evidence type="ECO:0000256" key="2">
    <source>
        <dbReference type="ARBA" id="ARBA00012438"/>
    </source>
</evidence>
<evidence type="ECO:0000256" key="5">
    <source>
        <dbReference type="ARBA" id="ARBA00022741"/>
    </source>
</evidence>
<dbReference type="CDD" id="cd16917">
    <property type="entry name" value="HATPase_UhpB-NarQ-NarX-like"/>
    <property type="match status" value="1"/>
</dbReference>
<evidence type="ECO:0000256" key="4">
    <source>
        <dbReference type="ARBA" id="ARBA00022679"/>
    </source>
</evidence>
<keyword evidence="7" id="KW-0067">ATP-binding</keyword>
<reference evidence="13 14" key="1">
    <citation type="submission" date="2020-07" db="EMBL/GenBank/DDBJ databases">
        <title>Sequencing the genomes of 1000 actinobacteria strains.</title>
        <authorList>
            <person name="Klenk H.-P."/>
        </authorList>
    </citation>
    <scope>NUCLEOTIDE SEQUENCE [LARGE SCALE GENOMIC DNA]</scope>
    <source>
        <strain evidence="13 14">DSM 104001</strain>
    </source>
</reference>
<evidence type="ECO:0000313" key="14">
    <source>
        <dbReference type="Proteomes" id="UP000541969"/>
    </source>
</evidence>
<dbReference type="Gene3D" id="1.20.5.1930">
    <property type="match status" value="1"/>
</dbReference>
<dbReference type="EMBL" id="JACBZT010000001">
    <property type="protein sequence ID" value="NYJ03991.1"/>
    <property type="molecule type" value="Genomic_DNA"/>
</dbReference>
<dbReference type="GO" id="GO:0016020">
    <property type="term" value="C:membrane"/>
    <property type="evidence" value="ECO:0007669"/>
    <property type="project" value="InterPro"/>
</dbReference>
<dbReference type="InterPro" id="IPR050482">
    <property type="entry name" value="Sensor_HK_TwoCompSys"/>
</dbReference>
<keyword evidence="14" id="KW-1185">Reference proteome</keyword>
<keyword evidence="10" id="KW-1133">Transmembrane helix</keyword>
<keyword evidence="4" id="KW-0808">Transferase</keyword>
<keyword evidence="9" id="KW-0175">Coiled coil</keyword>
<keyword evidence="3" id="KW-0597">Phosphoprotein</keyword>
<feature type="transmembrane region" description="Helical" evidence="10">
    <location>
        <begin position="53"/>
        <end position="70"/>
    </location>
</feature>
<feature type="transmembrane region" description="Helical" evidence="10">
    <location>
        <begin position="7"/>
        <end position="26"/>
    </location>
</feature>
<keyword evidence="6 13" id="KW-0418">Kinase</keyword>
<keyword evidence="10" id="KW-0472">Membrane</keyword>
<feature type="transmembrane region" description="Helical" evidence="10">
    <location>
        <begin position="125"/>
        <end position="143"/>
    </location>
</feature>
<accession>A0A853CA00</accession>
<dbReference type="PANTHER" id="PTHR24421">
    <property type="entry name" value="NITRATE/NITRITE SENSOR PROTEIN NARX-RELATED"/>
    <property type="match status" value="1"/>
</dbReference>
<dbReference type="GO" id="GO:0046983">
    <property type="term" value="F:protein dimerization activity"/>
    <property type="evidence" value="ECO:0007669"/>
    <property type="project" value="InterPro"/>
</dbReference>
<evidence type="ECO:0000256" key="10">
    <source>
        <dbReference type="SAM" id="Phobius"/>
    </source>
</evidence>
<dbReference type="PANTHER" id="PTHR24421:SF10">
    <property type="entry name" value="NITRATE_NITRITE SENSOR PROTEIN NARQ"/>
    <property type="match status" value="1"/>
</dbReference>
<keyword evidence="5" id="KW-0547">Nucleotide-binding</keyword>
<evidence type="ECO:0000256" key="1">
    <source>
        <dbReference type="ARBA" id="ARBA00000085"/>
    </source>
</evidence>
<gene>
    <name evidence="13" type="ORF">GGQ55_000269</name>
</gene>
<evidence type="ECO:0000259" key="11">
    <source>
        <dbReference type="Pfam" id="PF02518"/>
    </source>
</evidence>
<sequence length="380" mass="38716">MQLLRDRALDAFVVLLAAVEVASVLAADPPRAAAAAVVSAVSALVLLAHRWQPLAACVAAFAALTLSVALTPRSTLPQFFGTLATFAIAGAVNREREAVVAWLAGAGMLAYAAWVDPVGGGLGDFALSLAFGTTMWGAGLLVARRARSTAAAVRRAEDAERDRLEQGRRAVEEERARIARELHDVVSHGLSVVVLQTVAARAALHDGEPAAAVDRHLDAVEETARDSLGDMRRMLGLLQADDADGPSAPAPGLSSLPALVDRASAGLRIGAVDVDTGAELPGGIELAVYRIVQEALTNAAKHAPGSSVAVRVQVADGRVTASVVNTAGGPGPTVPGSGRGLVGMRERVALYGGTLAAGPTADGYALTASLPLDADVVAAP</sequence>
<comment type="catalytic activity">
    <reaction evidence="1">
        <text>ATP + protein L-histidine = ADP + protein N-phospho-L-histidine.</text>
        <dbReference type="EC" id="2.7.13.3"/>
    </reaction>
</comment>
<feature type="coiled-coil region" evidence="9">
    <location>
        <begin position="154"/>
        <end position="181"/>
    </location>
</feature>
<feature type="transmembrane region" description="Helical" evidence="10">
    <location>
        <begin position="99"/>
        <end position="119"/>
    </location>
</feature>
<feature type="transmembrane region" description="Helical" evidence="10">
    <location>
        <begin position="32"/>
        <end position="48"/>
    </location>
</feature>
<protein>
    <recommendedName>
        <fullName evidence="2">histidine kinase</fullName>
        <ecNumber evidence="2">2.7.13.3</ecNumber>
    </recommendedName>
</protein>
<feature type="domain" description="Histidine kinase/HSP90-like ATPase" evidence="11">
    <location>
        <begin position="285"/>
        <end position="372"/>
    </location>
</feature>
<dbReference type="GO" id="GO:0005524">
    <property type="term" value="F:ATP binding"/>
    <property type="evidence" value="ECO:0007669"/>
    <property type="project" value="UniProtKB-KW"/>
</dbReference>
<dbReference type="GO" id="GO:0000155">
    <property type="term" value="F:phosphorelay sensor kinase activity"/>
    <property type="evidence" value="ECO:0007669"/>
    <property type="project" value="InterPro"/>
</dbReference>
<evidence type="ECO:0000256" key="6">
    <source>
        <dbReference type="ARBA" id="ARBA00022777"/>
    </source>
</evidence>
<evidence type="ECO:0000313" key="13">
    <source>
        <dbReference type="EMBL" id="NYJ03991.1"/>
    </source>
</evidence>
<dbReference type="Proteomes" id="UP000541969">
    <property type="component" value="Unassembled WGS sequence"/>
</dbReference>
<dbReference type="AlphaFoldDB" id="A0A853CA00"/>
<feature type="transmembrane region" description="Helical" evidence="10">
    <location>
        <begin position="76"/>
        <end position="92"/>
    </location>
</feature>
<proteinExistence type="predicted"/>
<evidence type="ECO:0000256" key="8">
    <source>
        <dbReference type="ARBA" id="ARBA00023012"/>
    </source>
</evidence>
<dbReference type="Gene3D" id="3.30.565.10">
    <property type="entry name" value="Histidine kinase-like ATPase, C-terminal domain"/>
    <property type="match status" value="1"/>
</dbReference>
<dbReference type="InterPro" id="IPR011712">
    <property type="entry name" value="Sig_transdc_His_kin_sub3_dim/P"/>
</dbReference>
<dbReference type="SUPFAM" id="SSF55874">
    <property type="entry name" value="ATPase domain of HSP90 chaperone/DNA topoisomerase II/histidine kinase"/>
    <property type="match status" value="1"/>
</dbReference>
<name>A0A853CA00_9ACTN</name>
<dbReference type="Pfam" id="PF02518">
    <property type="entry name" value="HATPase_c"/>
    <property type="match status" value="1"/>
</dbReference>
<dbReference type="InterPro" id="IPR036890">
    <property type="entry name" value="HATPase_C_sf"/>
</dbReference>
<keyword evidence="8" id="KW-0902">Two-component regulatory system</keyword>